<keyword evidence="20" id="KW-0675">Receptor</keyword>
<dbReference type="InterPro" id="IPR001610">
    <property type="entry name" value="PAC"/>
</dbReference>
<dbReference type="Pfam" id="PF13185">
    <property type="entry name" value="GAF_2"/>
    <property type="match status" value="1"/>
</dbReference>
<feature type="domain" description="PAS" evidence="23">
    <location>
        <begin position="542"/>
        <end position="613"/>
    </location>
</feature>
<keyword evidence="18" id="KW-0843">Virulence</keyword>
<keyword evidence="12" id="KW-0677">Repeat</keyword>
<keyword evidence="8" id="KW-0285">Flavoprotein</keyword>
<name>A0ABW9YSV4_9HYPH</name>
<feature type="transmembrane region" description="Helical" evidence="22">
    <location>
        <begin position="313"/>
        <end position="334"/>
    </location>
</feature>
<keyword evidence="19 22" id="KW-0472">Membrane</keyword>
<dbReference type="PANTHER" id="PTHR41523">
    <property type="entry name" value="TWO-COMPONENT SYSTEM SENSOR PROTEIN"/>
    <property type="match status" value="1"/>
</dbReference>
<evidence type="ECO:0000256" key="21">
    <source>
        <dbReference type="SAM" id="MobiDB-lite"/>
    </source>
</evidence>
<evidence type="ECO:0000256" key="16">
    <source>
        <dbReference type="ARBA" id="ARBA00022989"/>
    </source>
</evidence>
<dbReference type="InterPro" id="IPR011102">
    <property type="entry name" value="Sig_transdc_His_kinase_HWE"/>
</dbReference>
<dbReference type="RefSeq" id="WP_161721667.1">
    <property type="nucleotide sequence ID" value="NZ_JAAAXI010000002.1"/>
</dbReference>
<keyword evidence="27" id="KW-1185">Reference proteome</keyword>
<keyword evidence="17" id="KW-0157">Chromophore</keyword>
<comment type="subcellular location">
    <subcellularLocation>
        <location evidence="2">Membrane</location>
    </subcellularLocation>
</comment>
<dbReference type="Gene3D" id="3.30.450.350">
    <property type="entry name" value="CHASE domain"/>
    <property type="match status" value="1"/>
</dbReference>
<dbReference type="NCBIfam" id="TIGR00229">
    <property type="entry name" value="sensory_box"/>
    <property type="match status" value="1"/>
</dbReference>
<keyword evidence="14" id="KW-0418">Kinase</keyword>
<evidence type="ECO:0000259" key="25">
    <source>
        <dbReference type="PROSITE" id="PS50839"/>
    </source>
</evidence>
<dbReference type="SUPFAM" id="SSF55874">
    <property type="entry name" value="ATPase domain of HSP90 chaperone/DNA topoisomerase II/histidine kinase"/>
    <property type="match status" value="1"/>
</dbReference>
<evidence type="ECO:0000256" key="3">
    <source>
        <dbReference type="ARBA" id="ARBA00012438"/>
    </source>
</evidence>
<feature type="region of interest" description="Disordered" evidence="21">
    <location>
        <begin position="258"/>
        <end position="279"/>
    </location>
</feature>
<evidence type="ECO:0000256" key="18">
    <source>
        <dbReference type="ARBA" id="ARBA00023026"/>
    </source>
</evidence>
<evidence type="ECO:0000256" key="9">
    <source>
        <dbReference type="ARBA" id="ARBA00022643"/>
    </source>
</evidence>
<evidence type="ECO:0000256" key="6">
    <source>
        <dbReference type="ARBA" id="ARBA00022553"/>
    </source>
</evidence>
<dbReference type="SUPFAM" id="SSF55785">
    <property type="entry name" value="PYP-like sensor domain (PAS domain)"/>
    <property type="match status" value="1"/>
</dbReference>
<dbReference type="Pfam" id="PF03924">
    <property type="entry name" value="CHASE"/>
    <property type="match status" value="1"/>
</dbReference>
<dbReference type="SMART" id="SM00065">
    <property type="entry name" value="GAF"/>
    <property type="match status" value="1"/>
</dbReference>
<dbReference type="SMART" id="SM00911">
    <property type="entry name" value="HWE_HK"/>
    <property type="match status" value="1"/>
</dbReference>
<evidence type="ECO:0000256" key="11">
    <source>
        <dbReference type="ARBA" id="ARBA00022692"/>
    </source>
</evidence>
<dbReference type="Gene3D" id="3.30.450.40">
    <property type="match status" value="1"/>
</dbReference>
<evidence type="ECO:0000313" key="27">
    <source>
        <dbReference type="Proteomes" id="UP000818323"/>
    </source>
</evidence>
<dbReference type="Gene3D" id="3.30.450.20">
    <property type="entry name" value="PAS domain"/>
    <property type="match status" value="1"/>
</dbReference>
<keyword evidence="16 22" id="KW-1133">Transmembrane helix</keyword>
<dbReference type="PANTHER" id="PTHR41523:SF7">
    <property type="entry name" value="HISTIDINE KINASE"/>
    <property type="match status" value="1"/>
</dbReference>
<dbReference type="SUPFAM" id="SSF55781">
    <property type="entry name" value="GAF domain-like"/>
    <property type="match status" value="1"/>
</dbReference>
<reference evidence="26 27" key="1">
    <citation type="submission" date="2020-01" db="EMBL/GenBank/DDBJ databases">
        <title>Microvirga sp. nov., an arsenate reduction bacterium isolated from Tibet hotspring sediments.</title>
        <authorList>
            <person name="Yuan C.-G."/>
        </authorList>
    </citation>
    <scope>NUCLEOTIDE SEQUENCE [LARGE SCALE GENOMIC DNA]</scope>
    <source>
        <strain evidence="26 27">SYSU G3D203</strain>
    </source>
</reference>
<protein>
    <recommendedName>
        <fullName evidence="4">Blue-light-activated histidine kinase</fullName>
        <ecNumber evidence="3">2.7.13.3</ecNumber>
    </recommendedName>
</protein>
<keyword evidence="15" id="KW-0067">ATP-binding</keyword>
<dbReference type="InterPro" id="IPR006189">
    <property type="entry name" value="CHASE_dom"/>
</dbReference>
<dbReference type="Gene3D" id="3.30.565.10">
    <property type="entry name" value="Histidine kinase-like ATPase, C-terminal domain"/>
    <property type="match status" value="1"/>
</dbReference>
<dbReference type="InterPro" id="IPR000700">
    <property type="entry name" value="PAS-assoc_C"/>
</dbReference>
<evidence type="ECO:0000256" key="12">
    <source>
        <dbReference type="ARBA" id="ARBA00022737"/>
    </source>
</evidence>
<keyword evidence="10" id="KW-0808">Transferase</keyword>
<dbReference type="InterPro" id="IPR003018">
    <property type="entry name" value="GAF"/>
</dbReference>
<dbReference type="PROSITE" id="PS50113">
    <property type="entry name" value="PAC"/>
    <property type="match status" value="1"/>
</dbReference>
<dbReference type="PROSITE" id="PS50839">
    <property type="entry name" value="CHASE"/>
    <property type="match status" value="1"/>
</dbReference>
<dbReference type="SMART" id="SM01079">
    <property type="entry name" value="CHASE"/>
    <property type="match status" value="1"/>
</dbReference>
<dbReference type="Proteomes" id="UP000818323">
    <property type="component" value="Unassembled WGS sequence"/>
</dbReference>
<evidence type="ECO:0000313" key="26">
    <source>
        <dbReference type="EMBL" id="NBJ23070.1"/>
    </source>
</evidence>
<dbReference type="Gene3D" id="2.10.70.100">
    <property type="match status" value="1"/>
</dbReference>
<evidence type="ECO:0000256" key="19">
    <source>
        <dbReference type="ARBA" id="ARBA00023136"/>
    </source>
</evidence>
<evidence type="ECO:0000256" key="10">
    <source>
        <dbReference type="ARBA" id="ARBA00022679"/>
    </source>
</evidence>
<gene>
    <name evidence="26" type="ORF">GR303_01685</name>
</gene>
<keyword evidence="13" id="KW-0547">Nucleotide-binding</keyword>
<dbReference type="SMART" id="SM00091">
    <property type="entry name" value="PAS"/>
    <property type="match status" value="1"/>
</dbReference>
<dbReference type="EC" id="2.7.13.3" evidence="3"/>
<keyword evidence="6" id="KW-0597">Phosphoprotein</keyword>
<dbReference type="SMART" id="SM00086">
    <property type="entry name" value="PAC"/>
    <property type="match status" value="1"/>
</dbReference>
<keyword evidence="9" id="KW-0288">FMN</keyword>
<evidence type="ECO:0000256" key="14">
    <source>
        <dbReference type="ARBA" id="ARBA00022777"/>
    </source>
</evidence>
<comment type="catalytic activity">
    <reaction evidence="1">
        <text>ATP + protein L-histidine = ADP + protein N-phospho-L-histidine.</text>
        <dbReference type="EC" id="2.7.13.3"/>
    </reaction>
</comment>
<evidence type="ECO:0000256" key="20">
    <source>
        <dbReference type="ARBA" id="ARBA00023170"/>
    </source>
</evidence>
<dbReference type="InterPro" id="IPR036890">
    <property type="entry name" value="HATPase_C_sf"/>
</dbReference>
<evidence type="ECO:0000256" key="17">
    <source>
        <dbReference type="ARBA" id="ARBA00022991"/>
    </source>
</evidence>
<dbReference type="Pfam" id="PF08447">
    <property type="entry name" value="PAS_3"/>
    <property type="match status" value="1"/>
</dbReference>
<evidence type="ECO:0000256" key="4">
    <source>
        <dbReference type="ARBA" id="ARBA00021740"/>
    </source>
</evidence>
<organism evidence="26 27">
    <name type="scientific">Microvirga arsenatis</name>
    <dbReference type="NCBI Taxonomy" id="2692265"/>
    <lineage>
        <taxon>Bacteria</taxon>
        <taxon>Pseudomonadati</taxon>
        <taxon>Pseudomonadota</taxon>
        <taxon>Alphaproteobacteria</taxon>
        <taxon>Hyphomicrobiales</taxon>
        <taxon>Methylobacteriaceae</taxon>
        <taxon>Microvirga</taxon>
    </lineage>
</organism>
<keyword evidence="5" id="KW-0600">Photoreceptor protein</keyword>
<dbReference type="EMBL" id="JAAAXJ010000001">
    <property type="protein sequence ID" value="NBJ23070.1"/>
    <property type="molecule type" value="Genomic_DNA"/>
</dbReference>
<dbReference type="CDD" id="cd00130">
    <property type="entry name" value="PAS"/>
    <property type="match status" value="1"/>
</dbReference>
<dbReference type="InterPro" id="IPR000014">
    <property type="entry name" value="PAS"/>
</dbReference>
<comment type="caution">
    <text evidence="26">The sequence shown here is derived from an EMBL/GenBank/DDBJ whole genome shotgun (WGS) entry which is preliminary data.</text>
</comment>
<dbReference type="InterPro" id="IPR013655">
    <property type="entry name" value="PAS_fold_3"/>
</dbReference>
<evidence type="ECO:0000256" key="7">
    <source>
        <dbReference type="ARBA" id="ARBA00022606"/>
    </source>
</evidence>
<accession>A0ABW9YSV4</accession>
<evidence type="ECO:0000259" key="24">
    <source>
        <dbReference type="PROSITE" id="PS50113"/>
    </source>
</evidence>
<dbReference type="InterPro" id="IPR029016">
    <property type="entry name" value="GAF-like_dom_sf"/>
</dbReference>
<evidence type="ECO:0000256" key="8">
    <source>
        <dbReference type="ARBA" id="ARBA00022630"/>
    </source>
</evidence>
<evidence type="ECO:0000256" key="1">
    <source>
        <dbReference type="ARBA" id="ARBA00000085"/>
    </source>
</evidence>
<dbReference type="InterPro" id="IPR035965">
    <property type="entry name" value="PAS-like_dom_sf"/>
</dbReference>
<keyword evidence="11 22" id="KW-0812">Transmembrane</keyword>
<dbReference type="InterPro" id="IPR042240">
    <property type="entry name" value="CHASE_sf"/>
</dbReference>
<evidence type="ECO:0000256" key="2">
    <source>
        <dbReference type="ARBA" id="ARBA00004370"/>
    </source>
</evidence>
<keyword evidence="7" id="KW-0716">Sensory transduction</keyword>
<proteinExistence type="predicted"/>
<feature type="domain" description="PAC" evidence="24">
    <location>
        <begin position="616"/>
        <end position="668"/>
    </location>
</feature>
<dbReference type="Pfam" id="PF07536">
    <property type="entry name" value="HWE_HK"/>
    <property type="match status" value="1"/>
</dbReference>
<sequence>MLQQPRRWRMLIPLATLLGGAVVSMLVAASLWSVIDARDRISFERRVDQTQDAIRDRLDTYITLLRAGAGLFNANRLEVDREAFRAFAAGLRLNKDYPGIQGIGFSARVLPDQREAFVRAQREGGVPGFRIWPDHPRSEFHSIIYLEPLDSRNEAAIGFDMFTEATRRAAMERARDTGQPAASGRVELVQEIDEAKQAGFLLYVPVYRGGETPKTTSERQAMLAGFVYSPFRAGDLFTAILQGGRNPGLELQVFEGEPSPQNLLHRSGPRETGGQGERAARYTETRTLDVAGRQWTIAYRSSQQLEMSSNLSLIPLFLAGGLLATILVSAVLWAEVKARSAADRTSREAQDRALELSVLNRTGAAIAAELDLERIVQLVTDAGVELTGAQFGAFFYNVVNAQGEAYTLYTLSGVERESFSRFPMPRATAVFHPTFVGESIIRSDDILQDPRYGKNEPYKGMPEGHLPVRSYLAVPVASRTGEILGGLFFGHPEPGRFRPEHESLLVGIAGQAAVAIDNARLFQNAQRELEERRRAQEGLREGEERLRLALEAGRLGTWELDIPSNRRLLSSRSAEIFGVSAEELLEREAWQAVIHPDDRDRVNEAFRQALEGGASYRAEFRVLARDGRERWVSSQAIVHRDEAGAPQRVVGIHQDITERKRWEEHQMLLINELNHRVKNTLATVQSIAGQTLRSASSMEQVREDLEGRLFALSRVHNVLTRESWEGASLREVVEQAVEPYRRSDDDRFHVAGEDVRLSPRMALAIALALQELTTNAVKYGALSNATGMVRITWRISGAPTRRRLVLRWEEAGGPAVDPPRRRGFGSRLIERSFAMELGGQATIEFLPEGVRCTVDAPLA</sequence>
<feature type="domain" description="CHASE" evidence="25">
    <location>
        <begin position="75"/>
        <end position="298"/>
    </location>
</feature>
<evidence type="ECO:0000256" key="13">
    <source>
        <dbReference type="ARBA" id="ARBA00022741"/>
    </source>
</evidence>
<dbReference type="PROSITE" id="PS50112">
    <property type="entry name" value="PAS"/>
    <property type="match status" value="1"/>
</dbReference>
<evidence type="ECO:0000256" key="5">
    <source>
        <dbReference type="ARBA" id="ARBA00022543"/>
    </source>
</evidence>
<evidence type="ECO:0000256" key="15">
    <source>
        <dbReference type="ARBA" id="ARBA00022840"/>
    </source>
</evidence>
<evidence type="ECO:0000259" key="23">
    <source>
        <dbReference type="PROSITE" id="PS50112"/>
    </source>
</evidence>
<evidence type="ECO:0000256" key="22">
    <source>
        <dbReference type="SAM" id="Phobius"/>
    </source>
</evidence>